<evidence type="ECO:0000313" key="11">
    <source>
        <dbReference type="EMBL" id="OJG17893.1"/>
    </source>
</evidence>
<gene>
    <name evidence="11" type="ORF">RU97_GL002439</name>
</gene>
<dbReference type="RefSeq" id="WP_067394991.1">
    <property type="nucleotide sequence ID" value="NZ_JXKH01000006.1"/>
</dbReference>
<dbReference type="PROSITE" id="PS50878">
    <property type="entry name" value="RT_POL"/>
    <property type="match status" value="1"/>
</dbReference>
<keyword evidence="5" id="KW-0460">Magnesium</keyword>
<evidence type="ECO:0000256" key="7">
    <source>
        <dbReference type="ARBA" id="ARBA00023118"/>
    </source>
</evidence>
<dbReference type="GO" id="GO:0003723">
    <property type="term" value="F:RNA binding"/>
    <property type="evidence" value="ECO:0007669"/>
    <property type="project" value="InterPro"/>
</dbReference>
<name>A0A1L8RDS8_9ENTE</name>
<dbReference type="SUPFAM" id="SSF56672">
    <property type="entry name" value="DNA/RNA polymerases"/>
    <property type="match status" value="1"/>
</dbReference>
<keyword evidence="12" id="KW-1185">Reference proteome</keyword>
<dbReference type="NCBIfam" id="NF038237">
    <property type="entry name" value="retron_Ec67_fus"/>
    <property type="match status" value="1"/>
</dbReference>
<reference evidence="11 12" key="1">
    <citation type="submission" date="2014-12" db="EMBL/GenBank/DDBJ databases">
        <title>Draft genome sequences of 29 type strains of Enterococci.</title>
        <authorList>
            <person name="Zhong Z."/>
            <person name="Sun Z."/>
            <person name="Liu W."/>
            <person name="Zhang W."/>
            <person name="Zhang H."/>
        </authorList>
    </citation>
    <scope>NUCLEOTIDE SEQUENCE [LARGE SCALE GENOMIC DNA]</scope>
    <source>
        <strain evidence="11 12">DSM 17029</strain>
    </source>
</reference>
<evidence type="ECO:0000256" key="5">
    <source>
        <dbReference type="ARBA" id="ARBA00022842"/>
    </source>
</evidence>
<dbReference type="EC" id="2.7.7.49" evidence="1"/>
<dbReference type="InterPro" id="IPR043502">
    <property type="entry name" value="DNA/RNA_pol_sf"/>
</dbReference>
<evidence type="ECO:0000256" key="4">
    <source>
        <dbReference type="ARBA" id="ARBA00022723"/>
    </source>
</evidence>
<proteinExistence type="inferred from homology"/>
<dbReference type="CDD" id="cd03487">
    <property type="entry name" value="RT_Bac_retron_II"/>
    <property type="match status" value="1"/>
</dbReference>
<keyword evidence="6" id="KW-0695">RNA-directed DNA polymerase</keyword>
<dbReference type="InterPro" id="IPR051083">
    <property type="entry name" value="GrpII_Intron_Splice-Mob/Def"/>
</dbReference>
<keyword evidence="4" id="KW-0479">Metal-binding</keyword>
<dbReference type="STRING" id="214095.RU97_GL002439"/>
<dbReference type="PANTHER" id="PTHR34047:SF7">
    <property type="entry name" value="RNA-DIRECTED DNA POLYMERASE"/>
    <property type="match status" value="1"/>
</dbReference>
<comment type="caution">
    <text evidence="11">The sequence shown here is derived from an EMBL/GenBank/DDBJ whole genome shotgun (WGS) entry which is preliminary data.</text>
</comment>
<dbReference type="Proteomes" id="UP000181884">
    <property type="component" value="Unassembled WGS sequence"/>
</dbReference>
<dbReference type="GO" id="GO:0003964">
    <property type="term" value="F:RNA-directed DNA polymerase activity"/>
    <property type="evidence" value="ECO:0007669"/>
    <property type="project" value="UniProtKB-KW"/>
</dbReference>
<evidence type="ECO:0000256" key="3">
    <source>
        <dbReference type="ARBA" id="ARBA00022695"/>
    </source>
</evidence>
<evidence type="ECO:0000259" key="10">
    <source>
        <dbReference type="PROSITE" id="PS50878"/>
    </source>
</evidence>
<comment type="catalytic activity">
    <reaction evidence="9">
        <text>DNA(n) + a 2'-deoxyribonucleoside 5'-triphosphate = DNA(n+1) + diphosphate</text>
        <dbReference type="Rhea" id="RHEA:22508"/>
        <dbReference type="Rhea" id="RHEA-COMP:17339"/>
        <dbReference type="Rhea" id="RHEA-COMP:17340"/>
        <dbReference type="ChEBI" id="CHEBI:33019"/>
        <dbReference type="ChEBI" id="CHEBI:61560"/>
        <dbReference type="ChEBI" id="CHEBI:173112"/>
        <dbReference type="EC" id="2.7.7.49"/>
    </reaction>
</comment>
<keyword evidence="2" id="KW-0808">Transferase</keyword>
<organism evidence="11 12">
    <name type="scientific">Enterococcus canis</name>
    <dbReference type="NCBI Taxonomy" id="214095"/>
    <lineage>
        <taxon>Bacteria</taxon>
        <taxon>Bacillati</taxon>
        <taxon>Bacillota</taxon>
        <taxon>Bacilli</taxon>
        <taxon>Lactobacillales</taxon>
        <taxon>Enterococcaceae</taxon>
        <taxon>Enterococcus</taxon>
    </lineage>
</organism>
<sequence length="594" mass="69848">MASFTDIKTQDDLFKLLNIPKKNMTYLLYNKEEKGPENAYHTFSILKKNGDKREIDAPNDELKFVQKRLAILLWANQKKSWRLNNTKPNISHGFEESKSIITNAKIHRNKKIVLNLDLEDFFPSIHFGRVKGFFEKNKNFKVPKEVALVIARLVCYKGRLPQGAPTSPIISNLICRILDFRLLKLAKKYRLDYTRYADDLTFSTNSSSFVDEEQFFLDKLEKEIIRAGFKINAKKTRLQFSNSRQEVTGLTVNKKLNVSKEFYKNTRAMAHKLYTTGEFLIDGESGTINQLEGRFAFINQLDKYNNGLEYEISLNKNNIEYQKFLLSTIKVENNHQIMLLNLNSREKEYQKFLYYKYFYGNEIPTIVTEGKTDIRYLKAALKKMYKDYPILIEKNGNDYKFKVHFLKRVNKKGNKDISRLKYFFNLPIDGADAMKNLYNFFSDKNNKLYPNYLEYFNFLSTSKPSNPTFFIFDNELNNDKKPLRGFINYINEKKNMQSLKDNGSLRVTENLYVLTNQLIGKAEENEIEDLFDKKTLEHKIGGKSFSKKSISEKNNFYGKEIFSKYVLDNFENIDFENFRPMLNNLSRIISDYGK</sequence>
<evidence type="ECO:0000313" key="12">
    <source>
        <dbReference type="Proteomes" id="UP000181884"/>
    </source>
</evidence>
<dbReference type="PANTHER" id="PTHR34047">
    <property type="entry name" value="NUCLEAR INTRON MATURASE 1, MITOCHONDRIAL-RELATED"/>
    <property type="match status" value="1"/>
</dbReference>
<dbReference type="Pfam" id="PF00078">
    <property type="entry name" value="RVT_1"/>
    <property type="match status" value="1"/>
</dbReference>
<dbReference type="InterPro" id="IPR000123">
    <property type="entry name" value="Reverse_transcriptase_msDNA"/>
</dbReference>
<evidence type="ECO:0000256" key="2">
    <source>
        <dbReference type="ARBA" id="ARBA00022679"/>
    </source>
</evidence>
<dbReference type="InterPro" id="IPR000477">
    <property type="entry name" value="RT_dom"/>
</dbReference>
<accession>A0A1L8RDS8</accession>
<evidence type="ECO:0000256" key="9">
    <source>
        <dbReference type="ARBA" id="ARBA00048173"/>
    </source>
</evidence>
<evidence type="ECO:0000256" key="6">
    <source>
        <dbReference type="ARBA" id="ARBA00022918"/>
    </source>
</evidence>
<dbReference type="PRINTS" id="PR00866">
    <property type="entry name" value="RNADNAPOLMS"/>
</dbReference>
<evidence type="ECO:0000256" key="1">
    <source>
        <dbReference type="ARBA" id="ARBA00012493"/>
    </source>
</evidence>
<dbReference type="GO" id="GO:0051607">
    <property type="term" value="P:defense response to virus"/>
    <property type="evidence" value="ECO:0007669"/>
    <property type="project" value="UniProtKB-KW"/>
</dbReference>
<dbReference type="GO" id="GO:0046872">
    <property type="term" value="F:metal ion binding"/>
    <property type="evidence" value="ECO:0007669"/>
    <property type="project" value="UniProtKB-KW"/>
</dbReference>
<dbReference type="AlphaFoldDB" id="A0A1L8RDS8"/>
<protein>
    <recommendedName>
        <fullName evidence="1">RNA-directed DNA polymerase</fullName>
        <ecNumber evidence="1">2.7.7.49</ecNumber>
    </recommendedName>
</protein>
<evidence type="ECO:0000256" key="8">
    <source>
        <dbReference type="ARBA" id="ARBA00034120"/>
    </source>
</evidence>
<keyword evidence="3" id="KW-0548">Nucleotidyltransferase</keyword>
<dbReference type="EMBL" id="JXKH01000006">
    <property type="protein sequence ID" value="OJG17893.1"/>
    <property type="molecule type" value="Genomic_DNA"/>
</dbReference>
<comment type="similarity">
    <text evidence="8">Belongs to the bacterial reverse transcriptase family.</text>
</comment>
<dbReference type="InterPro" id="IPR053543">
    <property type="entry name" value="Bacterial_RT"/>
</dbReference>
<feature type="domain" description="Reverse transcriptase" evidence="10">
    <location>
        <begin position="26"/>
        <end position="252"/>
    </location>
</feature>
<keyword evidence="7" id="KW-0051">Antiviral defense</keyword>